<dbReference type="InterPro" id="IPR027417">
    <property type="entry name" value="P-loop_NTPase"/>
</dbReference>
<evidence type="ECO:0000259" key="1">
    <source>
        <dbReference type="Pfam" id="PF13175"/>
    </source>
</evidence>
<sequence>MKKDTSDTRLSKIGISNFLSFDNQSPVKLGSLNIFVGKNSSGKSTVLHALALLSETMYDPSEQTGMLLSGNGINLGTFENVVHKNDISNPIKFDLSFSSTSSPAYDRLTLNLKGEANDLRLGISTMTGYKAQRRSFVIQGKSGGAASFIKNKSSISKPSWITCRFDHFLPISPISAHQGLH</sequence>
<dbReference type="EMBL" id="CP020946">
    <property type="protein sequence ID" value="ASD62811.1"/>
    <property type="molecule type" value="Genomic_DNA"/>
</dbReference>
<dbReference type="AlphaFoldDB" id="A0A1Z3N5X5"/>
<name>A0A1Z3N5X5_BDEBC</name>
<gene>
    <name evidence="2" type="ORF">B9G79_04135</name>
</gene>
<dbReference type="Gene3D" id="3.40.50.300">
    <property type="entry name" value="P-loop containing nucleotide triphosphate hydrolases"/>
    <property type="match status" value="1"/>
</dbReference>
<accession>A0A1Z3N5X5</accession>
<dbReference type="SUPFAM" id="SSF52540">
    <property type="entry name" value="P-loop containing nucleoside triphosphate hydrolases"/>
    <property type="match status" value="1"/>
</dbReference>
<dbReference type="PANTHER" id="PTHR43581:SF4">
    <property type="entry name" value="ATP_GTP PHOSPHATASE"/>
    <property type="match status" value="1"/>
</dbReference>
<dbReference type="PANTHER" id="PTHR43581">
    <property type="entry name" value="ATP/GTP PHOSPHATASE"/>
    <property type="match status" value="1"/>
</dbReference>
<protein>
    <recommendedName>
        <fullName evidence="1">Endonuclease GajA/Old nuclease/RecF-like AAA domain-containing protein</fullName>
    </recommendedName>
</protein>
<proteinExistence type="predicted"/>
<dbReference type="InterPro" id="IPR051396">
    <property type="entry name" value="Bact_Antivir_Def_Nuclease"/>
</dbReference>
<dbReference type="Pfam" id="PF13175">
    <property type="entry name" value="AAA_15"/>
    <property type="match status" value="1"/>
</dbReference>
<evidence type="ECO:0000313" key="2">
    <source>
        <dbReference type="EMBL" id="ASD62811.1"/>
    </source>
</evidence>
<dbReference type="RefSeq" id="WP_088564428.1">
    <property type="nucleotide sequence ID" value="NZ_CP020946.1"/>
</dbReference>
<dbReference type="InterPro" id="IPR041685">
    <property type="entry name" value="AAA_GajA/Old/RecF-like"/>
</dbReference>
<organism evidence="2 3">
    <name type="scientific">Bdellovibrio bacteriovorus</name>
    <dbReference type="NCBI Taxonomy" id="959"/>
    <lineage>
        <taxon>Bacteria</taxon>
        <taxon>Pseudomonadati</taxon>
        <taxon>Bdellovibrionota</taxon>
        <taxon>Bdellovibrionia</taxon>
        <taxon>Bdellovibrionales</taxon>
        <taxon>Pseudobdellovibrionaceae</taxon>
        <taxon>Bdellovibrio</taxon>
    </lineage>
</organism>
<feature type="domain" description="Endonuclease GajA/Old nuclease/RecF-like AAA" evidence="1">
    <location>
        <begin position="10"/>
        <end position="79"/>
    </location>
</feature>
<dbReference type="OrthoDB" id="9816506at2"/>
<dbReference type="Proteomes" id="UP000197003">
    <property type="component" value="Chromosome"/>
</dbReference>
<reference evidence="2 3" key="1">
    <citation type="submission" date="2017-04" db="EMBL/GenBank/DDBJ databases">
        <title>Whole genome sequence of Bdellovibrio bacteriovorus strain SSB218315.</title>
        <authorList>
            <person name="Oyedara O."/>
            <person name="Rodriguez-Perez M.A."/>
        </authorList>
    </citation>
    <scope>NUCLEOTIDE SEQUENCE [LARGE SCALE GENOMIC DNA]</scope>
    <source>
        <strain evidence="2 3">SSB218315</strain>
    </source>
</reference>
<evidence type="ECO:0000313" key="3">
    <source>
        <dbReference type="Proteomes" id="UP000197003"/>
    </source>
</evidence>